<reference evidence="1 2" key="1">
    <citation type="submission" date="2020-10" db="EMBL/GenBank/DDBJ databases">
        <authorList>
            <person name="Castelo-Branco R."/>
            <person name="Eusebio N."/>
            <person name="Adriana R."/>
            <person name="Vieira A."/>
            <person name="Brugerolle De Fraissinette N."/>
            <person name="Rezende De Castro R."/>
            <person name="Schneider M.P."/>
            <person name="Vasconcelos V."/>
            <person name="Leao P.N."/>
        </authorList>
    </citation>
    <scope>NUCLEOTIDE SEQUENCE [LARGE SCALE GENOMIC DNA]</scope>
    <source>
        <strain evidence="1 2">LEGE 00031</strain>
    </source>
</reference>
<proteinExistence type="predicted"/>
<name>A0ABR9VS78_9SYNC</name>
<comment type="caution">
    <text evidence="1">The sequence shown here is derived from an EMBL/GenBank/DDBJ whole genome shotgun (WGS) entry which is preliminary data.</text>
</comment>
<dbReference type="Proteomes" id="UP000658720">
    <property type="component" value="Unassembled WGS sequence"/>
</dbReference>
<protein>
    <submittedName>
        <fullName evidence="1">Uncharacterized protein</fullName>
    </submittedName>
</protein>
<sequence>MSELIDDIRSTLEQLGIDAPCDRHLRQSILNHALTEFLEMLATIDLIDLDKLGEQHSCQFQGGYVEGEGYKWTLTVKEFSGDDEGCN</sequence>
<dbReference type="RefSeq" id="WP_194019865.1">
    <property type="nucleotide sequence ID" value="NZ_JADEVV010000026.1"/>
</dbReference>
<evidence type="ECO:0000313" key="1">
    <source>
        <dbReference type="EMBL" id="MBE9254218.1"/>
    </source>
</evidence>
<keyword evidence="2" id="KW-1185">Reference proteome</keyword>
<accession>A0ABR9VS78</accession>
<gene>
    <name evidence="1" type="ORF">IQ217_10275</name>
</gene>
<organism evidence="1 2">
    <name type="scientific">Synechocystis salina LEGE 00031</name>
    <dbReference type="NCBI Taxonomy" id="1828736"/>
    <lineage>
        <taxon>Bacteria</taxon>
        <taxon>Bacillati</taxon>
        <taxon>Cyanobacteriota</taxon>
        <taxon>Cyanophyceae</taxon>
        <taxon>Synechococcales</taxon>
        <taxon>Merismopediaceae</taxon>
        <taxon>Synechocystis</taxon>
    </lineage>
</organism>
<evidence type="ECO:0000313" key="2">
    <source>
        <dbReference type="Proteomes" id="UP000658720"/>
    </source>
</evidence>
<dbReference type="EMBL" id="JADEVV010000026">
    <property type="protein sequence ID" value="MBE9254218.1"/>
    <property type="molecule type" value="Genomic_DNA"/>
</dbReference>